<dbReference type="Proteomes" id="UP000530530">
    <property type="component" value="Unassembled WGS sequence"/>
</dbReference>
<accession>A0ABR6LZL2</accession>
<proteinExistence type="predicted"/>
<evidence type="ECO:0000313" key="1">
    <source>
        <dbReference type="EMBL" id="MBB4787038.1"/>
    </source>
</evidence>
<gene>
    <name evidence="1" type="ORF">BJY27_007999</name>
</gene>
<dbReference type="EMBL" id="JACHNG010000001">
    <property type="protein sequence ID" value="MBB4787038.1"/>
    <property type="molecule type" value="Genomic_DNA"/>
</dbReference>
<reference evidence="1 2" key="1">
    <citation type="submission" date="2020-08" db="EMBL/GenBank/DDBJ databases">
        <title>Sequencing the genomes of 1000 actinobacteria strains.</title>
        <authorList>
            <person name="Klenk H.-P."/>
        </authorList>
    </citation>
    <scope>NUCLEOTIDE SEQUENCE [LARGE SCALE GENOMIC DNA]</scope>
    <source>
        <strain evidence="1 2">DSM 41530</strain>
    </source>
</reference>
<organism evidence="1 2">
    <name type="scientific">Streptomyces rapamycinicus</name>
    <dbReference type="NCBI Taxonomy" id="1226757"/>
    <lineage>
        <taxon>Bacteria</taxon>
        <taxon>Bacillati</taxon>
        <taxon>Actinomycetota</taxon>
        <taxon>Actinomycetes</taxon>
        <taxon>Kitasatosporales</taxon>
        <taxon>Streptomycetaceae</taxon>
        <taxon>Streptomyces</taxon>
        <taxon>Streptomyces violaceusniger group</taxon>
    </lineage>
</organism>
<comment type="caution">
    <text evidence="1">The sequence shown here is derived from an EMBL/GenBank/DDBJ whole genome shotgun (WGS) entry which is preliminary data.</text>
</comment>
<keyword evidence="2" id="KW-1185">Reference proteome</keyword>
<name>A0ABR6LZL2_9ACTN</name>
<sequence length="82" mass="8565">MAITVTPPASAIPHSPERSACAARWMAVSDDEQAVSIETAGPCNPSEYATRPDATLAVVPVIPKPPAPSRSLIRYPEATIPA</sequence>
<protein>
    <submittedName>
        <fullName evidence="1">Uncharacterized protein</fullName>
    </submittedName>
</protein>
<evidence type="ECO:0000313" key="2">
    <source>
        <dbReference type="Proteomes" id="UP000530530"/>
    </source>
</evidence>